<feature type="transmembrane region" description="Helical" evidence="1">
    <location>
        <begin position="71"/>
        <end position="89"/>
    </location>
</feature>
<reference evidence="3" key="1">
    <citation type="journal article" date="2019" name="Int. J. Syst. Evol. Microbiol.">
        <title>The Global Catalogue of Microorganisms (GCM) 10K type strain sequencing project: providing services to taxonomists for standard genome sequencing and annotation.</title>
        <authorList>
            <consortium name="The Broad Institute Genomics Platform"/>
            <consortium name="The Broad Institute Genome Sequencing Center for Infectious Disease"/>
            <person name="Wu L."/>
            <person name="Ma J."/>
        </authorList>
    </citation>
    <scope>NUCLEOTIDE SEQUENCE [LARGE SCALE GENOMIC DNA]</scope>
    <source>
        <strain evidence="3">JCM 11496</strain>
    </source>
</reference>
<feature type="transmembrane region" description="Helical" evidence="1">
    <location>
        <begin position="37"/>
        <end position="59"/>
    </location>
</feature>
<evidence type="ECO:0000313" key="2">
    <source>
        <dbReference type="EMBL" id="MFD1848156.1"/>
    </source>
</evidence>
<proteinExistence type="predicted"/>
<keyword evidence="1" id="KW-0812">Transmembrane</keyword>
<comment type="caution">
    <text evidence="2">The sequence shown here is derived from an EMBL/GenBank/DDBJ whole genome shotgun (WGS) entry which is preliminary data.</text>
</comment>
<dbReference type="EMBL" id="JBHUGA010000067">
    <property type="protein sequence ID" value="MFD1848156.1"/>
    <property type="molecule type" value="Genomic_DNA"/>
</dbReference>
<evidence type="ECO:0008006" key="4">
    <source>
        <dbReference type="Google" id="ProtNLM"/>
    </source>
</evidence>
<accession>A0ABW4QBM5</accession>
<name>A0ABW4QBM5_9MICC</name>
<dbReference type="RefSeq" id="WP_343881658.1">
    <property type="nucleotide sequence ID" value="NZ_BAAAIJ010000059.1"/>
</dbReference>
<evidence type="ECO:0000313" key="3">
    <source>
        <dbReference type="Proteomes" id="UP001597307"/>
    </source>
</evidence>
<keyword evidence="1" id="KW-0472">Membrane</keyword>
<feature type="transmembrane region" description="Helical" evidence="1">
    <location>
        <begin position="131"/>
        <end position="150"/>
    </location>
</feature>
<protein>
    <recommendedName>
        <fullName evidence="4">Integral membrane protein</fullName>
    </recommendedName>
</protein>
<keyword evidence="3" id="KW-1185">Reference proteome</keyword>
<dbReference type="Proteomes" id="UP001597307">
    <property type="component" value="Unassembled WGS sequence"/>
</dbReference>
<evidence type="ECO:0000256" key="1">
    <source>
        <dbReference type="SAM" id="Phobius"/>
    </source>
</evidence>
<organism evidence="2 3">
    <name type="scientific">Arthrobacter flavus</name>
    <dbReference type="NCBI Taxonomy" id="95172"/>
    <lineage>
        <taxon>Bacteria</taxon>
        <taxon>Bacillati</taxon>
        <taxon>Actinomycetota</taxon>
        <taxon>Actinomycetes</taxon>
        <taxon>Micrococcales</taxon>
        <taxon>Micrococcaceae</taxon>
        <taxon>Arthrobacter</taxon>
    </lineage>
</organism>
<sequence>MGSSSHVHDLQSAPICHQVAESKGPLARLPYACAMDFLRLLLVFLHILGTAAIVGGWLATFKHPTVTQWQWIGALTQLVTGLLLVGLAEMGDGDGPNHAKIAVKLVLTIGVVVAAFIGRRKAKSGHDVAKGLAHGVGGLALINVAVAVFWS</sequence>
<keyword evidence="1" id="KW-1133">Transmembrane helix</keyword>
<gene>
    <name evidence="2" type="ORF">ACFSFX_16345</name>
</gene>
<feature type="transmembrane region" description="Helical" evidence="1">
    <location>
        <begin position="101"/>
        <end position="119"/>
    </location>
</feature>